<protein>
    <submittedName>
        <fullName evidence="2">Uncharacterized protein</fullName>
    </submittedName>
</protein>
<organism evidence="2">
    <name type="scientific">Arabis alpina</name>
    <name type="common">Alpine rock-cress</name>
    <dbReference type="NCBI Taxonomy" id="50452"/>
    <lineage>
        <taxon>Eukaryota</taxon>
        <taxon>Viridiplantae</taxon>
        <taxon>Streptophyta</taxon>
        <taxon>Embryophyta</taxon>
        <taxon>Tracheophyta</taxon>
        <taxon>Spermatophyta</taxon>
        <taxon>Magnoliopsida</taxon>
        <taxon>eudicotyledons</taxon>
        <taxon>Gunneridae</taxon>
        <taxon>Pentapetalae</taxon>
        <taxon>rosids</taxon>
        <taxon>malvids</taxon>
        <taxon>Brassicales</taxon>
        <taxon>Brassicaceae</taxon>
        <taxon>Arabideae</taxon>
        <taxon>Arabis</taxon>
    </lineage>
</organism>
<reference evidence="2" key="1">
    <citation type="journal article" date="2009" name="Nature">
        <title>PEP1 regulates perennial flowering in Arabis alpina.</title>
        <authorList>
            <person name="Wang R."/>
            <person name="Farrona S."/>
            <person name="Vincent C."/>
            <person name="Joecker A."/>
            <person name="Schoof H."/>
            <person name="Turck F."/>
            <person name="Alonso-Blanco C."/>
            <person name="Coupland G."/>
            <person name="Albani M.C."/>
        </authorList>
    </citation>
    <scope>NUCLEOTIDE SEQUENCE</scope>
</reference>
<accession>C3UJS4</accession>
<sequence>MSEETRHALGDLTNLGNKRGISSVLGDLLQKSVVDESGKSKSIAYEDSRVEFSKRLCLVVNDLVKGNASPVDRNKGFCSSDDNKNSDSDDKESEESRGDVTTMVEASKEIYFEPGDRYGARELTVPANVNQTGVTTTGKGLDLSVLSSNVERESSLVVREELPNCQNSYGARELNVAANAKEADVSAGKGLVLSVLSCDVEREKSLVVREGLSNCKNLRSFEMSRCSNVNKQDLGNDLLKSCSCSFCLKAAYIWSDLQYQDIKGRLSALKKSQKEASNLIRRNDKERPTDLHASINSATSAKLESDLMGQWRSLFLSMGDILAQESNQLQNSFLKMRELREDCKIDLERETKTPQRNNT</sequence>
<name>C3UJS4_ARAAL</name>
<dbReference type="PANTHER" id="PTHR33924:SF1">
    <property type="entry name" value="DNA-DIRECTED RNA POLYMERASE SUBUNIT BETA"/>
    <property type="match status" value="1"/>
</dbReference>
<feature type="region of interest" description="Disordered" evidence="1">
    <location>
        <begin position="71"/>
        <end position="100"/>
    </location>
</feature>
<proteinExistence type="predicted"/>
<dbReference type="EMBL" id="FJ543377">
    <property type="protein sequence ID" value="ACQ44231.1"/>
    <property type="molecule type" value="Genomic_DNA"/>
</dbReference>
<dbReference type="AlphaFoldDB" id="C3UJS4"/>
<evidence type="ECO:0000256" key="1">
    <source>
        <dbReference type="SAM" id="MobiDB-lite"/>
    </source>
</evidence>
<evidence type="ECO:0000313" key="2">
    <source>
        <dbReference type="EMBL" id="ACQ44231.1"/>
    </source>
</evidence>
<feature type="compositionally biased region" description="Basic and acidic residues" evidence="1">
    <location>
        <begin position="81"/>
        <end position="98"/>
    </location>
</feature>
<dbReference type="PANTHER" id="PTHR33924">
    <property type="entry name" value="CATION-TRANSPORTING ATPASE"/>
    <property type="match status" value="1"/>
</dbReference>